<feature type="repeat" description="ANK" evidence="3">
    <location>
        <begin position="535"/>
        <end position="568"/>
    </location>
</feature>
<feature type="repeat" description="ANK" evidence="3">
    <location>
        <begin position="427"/>
        <end position="449"/>
    </location>
</feature>
<dbReference type="PaxDb" id="284590-Q6CN32"/>
<feature type="region of interest" description="Disordered" evidence="4">
    <location>
        <begin position="217"/>
        <end position="244"/>
    </location>
</feature>
<dbReference type="InterPro" id="IPR057506">
    <property type="entry name" value="C2_GPCPD1"/>
</dbReference>
<dbReference type="OMA" id="LCTALNW"/>
<dbReference type="PROSITE" id="PS51382">
    <property type="entry name" value="SPX"/>
    <property type="match status" value="1"/>
</dbReference>
<dbReference type="InterPro" id="IPR036770">
    <property type="entry name" value="Ankyrin_rpt-contain_sf"/>
</dbReference>
<dbReference type="Proteomes" id="UP000000598">
    <property type="component" value="Chromosome E"/>
</dbReference>
<dbReference type="eggNOG" id="KOG2421">
    <property type="taxonomic scope" value="Eukaryota"/>
</dbReference>
<dbReference type="EMBL" id="CR382125">
    <property type="protein sequence ID" value="CAG99744.1"/>
    <property type="molecule type" value="Genomic_DNA"/>
</dbReference>
<name>Q6CN32_KLULA</name>
<dbReference type="AlphaFoldDB" id="Q6CN32"/>
<dbReference type="HOGENOM" id="CLU_002842_1_0_1"/>
<dbReference type="GO" id="GO:0008081">
    <property type="term" value="F:phosphoric diester hydrolase activity"/>
    <property type="evidence" value="ECO:0007669"/>
    <property type="project" value="InterPro"/>
</dbReference>
<evidence type="ECO:0000313" key="8">
    <source>
        <dbReference type="Proteomes" id="UP000000598"/>
    </source>
</evidence>
<dbReference type="KEGG" id="kla:KLLA0_E15687g"/>
<organism evidence="7 8">
    <name type="scientific">Kluyveromyces lactis (strain ATCC 8585 / CBS 2359 / DSM 70799 / NBRC 1267 / NRRL Y-1140 / WM37)</name>
    <name type="common">Yeast</name>
    <name type="synonym">Candida sphaerica</name>
    <dbReference type="NCBI Taxonomy" id="284590"/>
    <lineage>
        <taxon>Eukaryota</taxon>
        <taxon>Fungi</taxon>
        <taxon>Dikarya</taxon>
        <taxon>Ascomycota</taxon>
        <taxon>Saccharomycotina</taxon>
        <taxon>Saccharomycetes</taxon>
        <taxon>Saccharomycetales</taxon>
        <taxon>Saccharomycetaceae</taxon>
        <taxon>Kluyveromyces</taxon>
    </lineage>
</organism>
<keyword evidence="1" id="KW-0677">Repeat</keyword>
<dbReference type="SUPFAM" id="SSF48403">
    <property type="entry name" value="Ankyrin repeat"/>
    <property type="match status" value="1"/>
</dbReference>
<reference evidence="7 8" key="1">
    <citation type="journal article" date="2004" name="Nature">
        <title>Genome evolution in yeasts.</title>
        <authorList>
            <consortium name="Genolevures"/>
            <person name="Dujon B."/>
            <person name="Sherman D."/>
            <person name="Fischer G."/>
            <person name="Durrens P."/>
            <person name="Casaregola S."/>
            <person name="Lafontaine I."/>
            <person name="de Montigny J."/>
            <person name="Marck C."/>
            <person name="Neuveglise C."/>
            <person name="Talla E."/>
            <person name="Goffard N."/>
            <person name="Frangeul L."/>
            <person name="Aigle M."/>
            <person name="Anthouard V."/>
            <person name="Babour A."/>
            <person name="Barbe V."/>
            <person name="Barnay S."/>
            <person name="Blanchin S."/>
            <person name="Beckerich J.M."/>
            <person name="Beyne E."/>
            <person name="Bleykasten C."/>
            <person name="Boisrame A."/>
            <person name="Boyer J."/>
            <person name="Cattolico L."/>
            <person name="Confanioleri F."/>
            <person name="de Daruvar A."/>
            <person name="Despons L."/>
            <person name="Fabre E."/>
            <person name="Fairhead C."/>
            <person name="Ferry-Dumazet H."/>
            <person name="Groppi A."/>
            <person name="Hantraye F."/>
            <person name="Hennequin C."/>
            <person name="Jauniaux N."/>
            <person name="Joyet P."/>
            <person name="Kachouri R."/>
            <person name="Kerrest A."/>
            <person name="Koszul R."/>
            <person name="Lemaire M."/>
            <person name="Lesur I."/>
            <person name="Ma L."/>
            <person name="Muller H."/>
            <person name="Nicaud J.M."/>
            <person name="Nikolski M."/>
            <person name="Oztas S."/>
            <person name="Ozier-Kalogeropoulos O."/>
            <person name="Pellenz S."/>
            <person name="Potier S."/>
            <person name="Richard G.F."/>
            <person name="Straub M.L."/>
            <person name="Suleau A."/>
            <person name="Swennene D."/>
            <person name="Tekaia F."/>
            <person name="Wesolowski-Louvel M."/>
            <person name="Westhof E."/>
            <person name="Wirth B."/>
            <person name="Zeniou-Meyer M."/>
            <person name="Zivanovic I."/>
            <person name="Bolotin-Fukuhara M."/>
            <person name="Thierry A."/>
            <person name="Bouchier C."/>
            <person name="Caudron B."/>
            <person name="Scarpelli C."/>
            <person name="Gaillardin C."/>
            <person name="Weissenbach J."/>
            <person name="Wincker P."/>
            <person name="Souciet J.L."/>
        </authorList>
    </citation>
    <scope>NUCLEOTIDE SEQUENCE [LARGE SCALE GENOMIC DNA]</scope>
    <source>
        <strain evidence="8">ATCC 8585 / CBS 2359 / DSM 70799 / NBRC 1267 / NRRL Y-1140 / WM37</strain>
    </source>
</reference>
<gene>
    <name evidence="7" type="ORF">KLLA0_E15687g</name>
</gene>
<feature type="domain" description="SPX" evidence="5">
    <location>
        <begin position="1"/>
        <end position="169"/>
    </location>
</feature>
<protein>
    <submittedName>
        <fullName evidence="7">KLLA0E15687p</fullName>
    </submittedName>
</protein>
<dbReference type="SMART" id="SM00248">
    <property type="entry name" value="ANK"/>
    <property type="match status" value="6"/>
</dbReference>
<dbReference type="PANTHER" id="PTHR24198">
    <property type="entry name" value="ANKYRIN REPEAT AND PROTEIN KINASE DOMAIN-CONTAINING PROTEIN"/>
    <property type="match status" value="1"/>
</dbReference>
<feature type="repeat" description="ANK" evidence="3">
    <location>
        <begin position="570"/>
        <end position="602"/>
    </location>
</feature>
<proteinExistence type="predicted"/>
<dbReference type="InterPro" id="IPR002110">
    <property type="entry name" value="Ankyrin_rpt"/>
</dbReference>
<evidence type="ECO:0000256" key="3">
    <source>
        <dbReference type="PROSITE-ProRule" id="PRU00023"/>
    </source>
</evidence>
<dbReference type="CDD" id="cd14483">
    <property type="entry name" value="SPX_PHO81_NUC-2_like"/>
    <property type="match status" value="1"/>
</dbReference>
<dbReference type="eggNOG" id="KOG0504">
    <property type="taxonomic scope" value="Eukaryota"/>
</dbReference>
<dbReference type="SUPFAM" id="SSF51695">
    <property type="entry name" value="PLC-like phosphodiesterases"/>
    <property type="match status" value="1"/>
</dbReference>
<evidence type="ECO:0000313" key="7">
    <source>
        <dbReference type="EMBL" id="CAG99744.1"/>
    </source>
</evidence>
<dbReference type="Pfam" id="PF25329">
    <property type="entry name" value="C2_GDE1"/>
    <property type="match status" value="1"/>
</dbReference>
<dbReference type="Pfam" id="PF12796">
    <property type="entry name" value="Ank_2"/>
    <property type="match status" value="2"/>
</dbReference>
<dbReference type="PANTHER" id="PTHR24198:SF165">
    <property type="entry name" value="ANKYRIN REPEAT-CONTAINING PROTEIN-RELATED"/>
    <property type="match status" value="1"/>
</dbReference>
<feature type="compositionally biased region" description="Polar residues" evidence="4">
    <location>
        <begin position="218"/>
        <end position="234"/>
    </location>
</feature>
<evidence type="ECO:0000256" key="2">
    <source>
        <dbReference type="ARBA" id="ARBA00023043"/>
    </source>
</evidence>
<dbReference type="FunCoup" id="Q6CN32">
    <property type="interactions" value="232"/>
</dbReference>
<evidence type="ECO:0000256" key="4">
    <source>
        <dbReference type="SAM" id="MobiDB-lite"/>
    </source>
</evidence>
<evidence type="ECO:0000259" key="6">
    <source>
        <dbReference type="PROSITE" id="PS51704"/>
    </source>
</evidence>
<dbReference type="InterPro" id="IPR030395">
    <property type="entry name" value="GP_PDE_dom"/>
</dbReference>
<sequence>MKFGKHLEGRQLELPEYNGHFINYKALKKLIKQLSVPAVSSYTNSNDYMTLDETDESIRYQSLQENKASFFFKLERELEKVNEFYLEKEADLRMKFDLLNSRYYEYKSKGKLTSKKSIAYRTIRDGIKKFERDLAQLEQFVELNRTGFSKVLKKWDKRSHSHAKDFYLATVVSVQPVFTRNEVSKWNDAVSSLLIELDELSDNDDVTGPNFYGPAGQISRTISRNSESGPSMSNIIAPKPETRTSVSSDKSTFLINFSQGASSNAHHYSTSSSTAGLFDIELEIESWYMEVLSISKLKDVEPRKTHIRTFVETKVQSFVDSHLSATRIDKNLVIRDSITKIFNLLLASSIDDESLEVFWKYGNEYIDLTYSDPDDDLVFARHNMFHEAALCPHQPRTFVLLAALYQYQNSIIQQEAFRKLLNAQDIHGRMPLHYACELGKTNFVSLLINTELIDNIDLLDNTSKTPLVLSIINNHIEVTKILIAQGNVNLSPSLCEGTKPQFHPLNVACSNKNYEAAKVILEKGDINLSRLRDSQGLCPLHIVAKMGGGSELIKLLVSYGADPDEIDGFNKWPPIFYAIQEGHATTVQVLLELGADVFMKDQQNLSQVFYALWEGHLSVLNVLLSYAGNRKRYSAFPDRPLAGSLRPSDPGELFSDDQLSLNDSLKDIPDFTLPPPIIPLRKYGHNFLERKIFVKLSFKPGKESITLNKDDEMMLSSPGRITLTSSVSNIIPRNIILPIQEEDEKDIVFQIDSLDTFDIDIEIYPSFGTRLIAKTYALSDVFHKAYESTCNNHHLTLPLFDTRLRNVGKFDVDFEVIFPYGGKSLEVTKYETYWKSTSGGGANNNNTSLSTSLQSIVTASSLNGKYCTIGVIQLNDGTLIASTSLICHAGDVPLLFNDMNAKQLNSMLDQQISDIPANITSRLTLKTLLRDRYVLFEDLLNNVDPQIQLNIKVLFPTESEIQSIPMKVSPRYNLNCFIETVLSTTFEHVRKLRQMGSTRSIVFSSTNPRVCSILNWKQPNFPVLFDMNVISENSDGDLVKITSNDLASMALDTKDIIYGDPGTMSIKDAVIFANNNNLLGMILPINLLDITLQLVDQVLGHGLFLIGSTNGTISEHEQRDLGINGIQYKEELVIHENSETADREANFI</sequence>
<keyword evidence="8" id="KW-1185">Reference proteome</keyword>
<dbReference type="GO" id="GO:0006629">
    <property type="term" value="P:lipid metabolic process"/>
    <property type="evidence" value="ECO:0007669"/>
    <property type="project" value="InterPro"/>
</dbReference>
<dbReference type="STRING" id="284590.Q6CN32"/>
<dbReference type="eggNOG" id="KOG1161">
    <property type="taxonomic scope" value="Eukaryota"/>
</dbReference>
<dbReference type="CDD" id="cd08578">
    <property type="entry name" value="GDPD_NUC-2_fungi"/>
    <property type="match status" value="1"/>
</dbReference>
<dbReference type="InParanoid" id="Q6CN32"/>
<accession>Q6CN32</accession>
<dbReference type="PROSITE" id="PS51704">
    <property type="entry name" value="GP_PDE"/>
    <property type="match status" value="1"/>
</dbReference>
<dbReference type="PROSITE" id="PS50297">
    <property type="entry name" value="ANK_REP_REGION"/>
    <property type="match status" value="3"/>
</dbReference>
<dbReference type="Gene3D" id="1.25.40.20">
    <property type="entry name" value="Ankyrin repeat-containing domain"/>
    <property type="match status" value="2"/>
</dbReference>
<dbReference type="Pfam" id="PF03105">
    <property type="entry name" value="SPX"/>
    <property type="match status" value="1"/>
</dbReference>
<dbReference type="InterPro" id="IPR017946">
    <property type="entry name" value="PLC-like_Pdiesterase_TIM-brl"/>
</dbReference>
<evidence type="ECO:0000256" key="1">
    <source>
        <dbReference type="ARBA" id="ARBA00022737"/>
    </source>
</evidence>
<dbReference type="InterPro" id="IPR004331">
    <property type="entry name" value="SPX_dom"/>
</dbReference>
<dbReference type="PROSITE" id="PS50088">
    <property type="entry name" value="ANK_REPEAT"/>
    <property type="match status" value="3"/>
</dbReference>
<evidence type="ECO:0000259" key="5">
    <source>
        <dbReference type="PROSITE" id="PS51382"/>
    </source>
</evidence>
<dbReference type="Gene3D" id="3.20.20.190">
    <property type="entry name" value="Phosphatidylinositol (PI) phosphodiesterase"/>
    <property type="match status" value="1"/>
</dbReference>
<keyword evidence="2 3" id="KW-0040">ANK repeat</keyword>
<feature type="domain" description="GP-PDE" evidence="6">
    <location>
        <begin position="827"/>
        <end position="1145"/>
    </location>
</feature>